<keyword evidence="1" id="KW-0812">Transmembrane</keyword>
<dbReference type="PROSITE" id="PS50104">
    <property type="entry name" value="TIR"/>
    <property type="match status" value="1"/>
</dbReference>
<keyword evidence="1" id="KW-0472">Membrane</keyword>
<reference evidence="4" key="1">
    <citation type="journal article" date="2019" name="Int. J. Syst. Evol. Microbiol.">
        <title>The Global Catalogue of Microorganisms (GCM) 10K type strain sequencing project: providing services to taxonomists for standard genome sequencing and annotation.</title>
        <authorList>
            <consortium name="The Broad Institute Genomics Platform"/>
            <consortium name="The Broad Institute Genome Sequencing Center for Infectious Disease"/>
            <person name="Wu L."/>
            <person name="Ma J."/>
        </authorList>
    </citation>
    <scope>NUCLEOTIDE SEQUENCE [LARGE SCALE GENOMIC DNA]</scope>
    <source>
        <strain evidence="4">JCM 17927</strain>
    </source>
</reference>
<dbReference type="InterPro" id="IPR035897">
    <property type="entry name" value="Toll_tir_struct_dom_sf"/>
</dbReference>
<dbReference type="SMART" id="SM00255">
    <property type="entry name" value="TIR"/>
    <property type="match status" value="1"/>
</dbReference>
<evidence type="ECO:0000259" key="2">
    <source>
        <dbReference type="PROSITE" id="PS50104"/>
    </source>
</evidence>
<evidence type="ECO:0000256" key="1">
    <source>
        <dbReference type="SAM" id="Phobius"/>
    </source>
</evidence>
<protein>
    <recommendedName>
        <fullName evidence="2">TIR domain-containing protein</fullName>
    </recommendedName>
</protein>
<dbReference type="Gene3D" id="3.40.50.10140">
    <property type="entry name" value="Toll/interleukin-1 receptor homology (TIR) domain"/>
    <property type="match status" value="1"/>
</dbReference>
<comment type="caution">
    <text evidence="3">The sequence shown here is derived from an EMBL/GenBank/DDBJ whole genome shotgun (WGS) entry which is preliminary data.</text>
</comment>
<dbReference type="EMBL" id="BAABHD010000066">
    <property type="protein sequence ID" value="GAA4461959.1"/>
    <property type="molecule type" value="Genomic_DNA"/>
</dbReference>
<dbReference type="RefSeq" id="WP_345245946.1">
    <property type="nucleotide sequence ID" value="NZ_BAABHD010000066.1"/>
</dbReference>
<sequence length="371" mass="42671">MRFVKLAGISAILIYWYQMNEETIFFSYARDDASNFAIKLARDLKNAGVNVWIDQLDIPPGRPWDIEIEKALEKANGVIFILSEKSVSSDNVLNEIGYALDEEKHVIPVLLRDCKIPIRIRRLQHIDFRFDYVDALAKLLKELQVADKEETLWKAVKKEHSEKAYKQYLDIYPHSKYVQEANTAIKQLMEERSKKKVDKRKLLGLVAAALTVSILLAIIVFSNKGPIKEGSFECSNLAYPDSMWVIRARVNGNYAVYDKKLNLKLQSGWITLSKGRNRPQEKITIVSIRPNLVSFTNPQTGYWDYVARGEKQIINKILSENDTLRLEEKAYKIGFLDSVNLNRSWVVFDVVIRSDTQTEGLIPLQSLPDLF</sequence>
<name>A0ABP8N9N9_9BACT</name>
<proteinExistence type="predicted"/>
<dbReference type="SUPFAM" id="SSF52200">
    <property type="entry name" value="Toll/Interleukin receptor TIR domain"/>
    <property type="match status" value="1"/>
</dbReference>
<organism evidence="3 4">
    <name type="scientific">Nibrella saemangeumensis</name>
    <dbReference type="NCBI Taxonomy" id="1084526"/>
    <lineage>
        <taxon>Bacteria</taxon>
        <taxon>Pseudomonadati</taxon>
        <taxon>Bacteroidota</taxon>
        <taxon>Cytophagia</taxon>
        <taxon>Cytophagales</taxon>
        <taxon>Spirosomataceae</taxon>
        <taxon>Nibrella</taxon>
    </lineage>
</organism>
<dbReference type="InterPro" id="IPR000157">
    <property type="entry name" value="TIR_dom"/>
</dbReference>
<dbReference type="Pfam" id="PF13676">
    <property type="entry name" value="TIR_2"/>
    <property type="match status" value="1"/>
</dbReference>
<gene>
    <name evidence="3" type="ORF">GCM10023189_38070</name>
</gene>
<feature type="transmembrane region" description="Helical" evidence="1">
    <location>
        <begin position="202"/>
        <end position="221"/>
    </location>
</feature>
<dbReference type="Proteomes" id="UP001501175">
    <property type="component" value="Unassembled WGS sequence"/>
</dbReference>
<evidence type="ECO:0000313" key="3">
    <source>
        <dbReference type="EMBL" id="GAA4461959.1"/>
    </source>
</evidence>
<evidence type="ECO:0000313" key="4">
    <source>
        <dbReference type="Proteomes" id="UP001501175"/>
    </source>
</evidence>
<keyword evidence="4" id="KW-1185">Reference proteome</keyword>
<accession>A0ABP8N9N9</accession>
<keyword evidence="1" id="KW-1133">Transmembrane helix</keyword>
<feature type="domain" description="TIR" evidence="2">
    <location>
        <begin position="20"/>
        <end position="160"/>
    </location>
</feature>